<evidence type="ECO:0000256" key="4">
    <source>
        <dbReference type="PIRSR" id="PIRSR001365-1"/>
    </source>
</evidence>
<keyword evidence="7" id="KW-1185">Reference proteome</keyword>
<dbReference type="PRINTS" id="PR00146">
    <property type="entry name" value="DHPICSNTHASE"/>
</dbReference>
<reference evidence="6" key="1">
    <citation type="submission" date="2021-01" db="EMBL/GenBank/DDBJ databases">
        <title>Whole genome shotgun sequence of Actinocatenispora rupis NBRC 107355.</title>
        <authorList>
            <person name="Komaki H."/>
            <person name="Tamura T."/>
        </authorList>
    </citation>
    <scope>NUCLEOTIDE SEQUENCE</scope>
    <source>
        <strain evidence="6">NBRC 107355</strain>
    </source>
</reference>
<dbReference type="SMART" id="SM01130">
    <property type="entry name" value="DHDPS"/>
    <property type="match status" value="1"/>
</dbReference>
<dbReference type="GO" id="GO:0008840">
    <property type="term" value="F:4-hydroxy-tetrahydrodipicolinate synthase activity"/>
    <property type="evidence" value="ECO:0007669"/>
    <property type="project" value="TreeGrafter"/>
</dbReference>
<evidence type="ECO:0000256" key="3">
    <source>
        <dbReference type="PIRNR" id="PIRNR001365"/>
    </source>
</evidence>
<evidence type="ECO:0000256" key="1">
    <source>
        <dbReference type="ARBA" id="ARBA00007592"/>
    </source>
</evidence>
<evidence type="ECO:0000256" key="2">
    <source>
        <dbReference type="ARBA" id="ARBA00023239"/>
    </source>
</evidence>
<name>A0A8J3J681_9ACTN</name>
<dbReference type="PANTHER" id="PTHR12128:SF66">
    <property type="entry name" value="4-HYDROXY-2-OXOGLUTARATE ALDOLASE, MITOCHONDRIAL"/>
    <property type="match status" value="1"/>
</dbReference>
<gene>
    <name evidence="6" type="primary">dapA_2</name>
    <name evidence="6" type="ORF">Aru02nite_64440</name>
</gene>
<feature type="binding site" evidence="5">
    <location>
        <position position="211"/>
    </location>
    <ligand>
        <name>pyruvate</name>
        <dbReference type="ChEBI" id="CHEBI:15361"/>
    </ligand>
</feature>
<evidence type="ECO:0000313" key="7">
    <source>
        <dbReference type="Proteomes" id="UP000612808"/>
    </source>
</evidence>
<dbReference type="Proteomes" id="UP000612808">
    <property type="component" value="Unassembled WGS sequence"/>
</dbReference>
<keyword evidence="2 3" id="KW-0456">Lyase</keyword>
<dbReference type="Gene3D" id="3.20.20.70">
    <property type="entry name" value="Aldolase class I"/>
    <property type="match status" value="1"/>
</dbReference>
<organism evidence="6 7">
    <name type="scientific">Actinocatenispora rupis</name>
    <dbReference type="NCBI Taxonomy" id="519421"/>
    <lineage>
        <taxon>Bacteria</taxon>
        <taxon>Bacillati</taxon>
        <taxon>Actinomycetota</taxon>
        <taxon>Actinomycetes</taxon>
        <taxon>Micromonosporales</taxon>
        <taxon>Micromonosporaceae</taxon>
        <taxon>Actinocatenispora</taxon>
    </lineage>
</organism>
<dbReference type="AlphaFoldDB" id="A0A8J3J681"/>
<sequence length="304" mass="32317">MNRDSVDWSGYLPAVTTPFTEDGELDLAAWREQLDWLLAERMDGIIVAGTTGEWFSLSEPERAELFRTAADQAAGRVPVLGGATAYTPGEAIRHATAARAAGLSGVLLTPPPYLVPSRREIVAFYRTVSAAVDIPICVYNWPRGTGVDLDVALLTELAGIDTVVAVKNSTPDFGSFVRGLIALGERVRYFGIPTNDTGIALLTKLGGDGLMGAGGVLGADHPGFFRAVAAGDLDTARQLGARDRVLMDAWFGADYGARFGNAPAILKYALRRRGVPGGHVRPPLLPLTADEQKRVADTLDSLGL</sequence>
<proteinExistence type="inferred from homology"/>
<feature type="binding site" evidence="5">
    <location>
        <position position="51"/>
    </location>
    <ligand>
        <name>pyruvate</name>
        <dbReference type="ChEBI" id="CHEBI:15361"/>
    </ligand>
</feature>
<dbReference type="RefSeq" id="WP_203663916.1">
    <property type="nucleotide sequence ID" value="NZ_BAAAZM010000023.1"/>
</dbReference>
<dbReference type="PANTHER" id="PTHR12128">
    <property type="entry name" value="DIHYDRODIPICOLINATE SYNTHASE"/>
    <property type="match status" value="1"/>
</dbReference>
<dbReference type="CDD" id="cd00408">
    <property type="entry name" value="DHDPS-like"/>
    <property type="match status" value="1"/>
</dbReference>
<evidence type="ECO:0000256" key="5">
    <source>
        <dbReference type="PIRSR" id="PIRSR001365-2"/>
    </source>
</evidence>
<evidence type="ECO:0000313" key="6">
    <source>
        <dbReference type="EMBL" id="GID15555.1"/>
    </source>
</evidence>
<dbReference type="PIRSF" id="PIRSF001365">
    <property type="entry name" value="DHDPS"/>
    <property type="match status" value="1"/>
</dbReference>
<comment type="caution">
    <text evidence="6">The sequence shown here is derived from an EMBL/GenBank/DDBJ whole genome shotgun (WGS) entry which is preliminary data.</text>
</comment>
<dbReference type="InterPro" id="IPR013785">
    <property type="entry name" value="Aldolase_TIM"/>
</dbReference>
<dbReference type="Pfam" id="PF00701">
    <property type="entry name" value="DHDPS"/>
    <property type="match status" value="1"/>
</dbReference>
<dbReference type="SUPFAM" id="SSF51569">
    <property type="entry name" value="Aldolase"/>
    <property type="match status" value="1"/>
</dbReference>
<dbReference type="EMBL" id="BOMB01000044">
    <property type="protein sequence ID" value="GID15555.1"/>
    <property type="molecule type" value="Genomic_DNA"/>
</dbReference>
<feature type="active site" description="Proton donor/acceptor" evidence="4">
    <location>
        <position position="139"/>
    </location>
</feature>
<comment type="similarity">
    <text evidence="1 3">Belongs to the DapA family.</text>
</comment>
<protein>
    <submittedName>
        <fullName evidence="6">4-hydroxy-tetrahydrodipicolinate synthase</fullName>
    </submittedName>
</protein>
<feature type="active site" description="Schiff-base intermediate with substrate" evidence="4">
    <location>
        <position position="167"/>
    </location>
</feature>
<accession>A0A8J3J681</accession>
<dbReference type="InterPro" id="IPR002220">
    <property type="entry name" value="DapA-like"/>
</dbReference>